<accession>A0A2N5RX98</accession>
<name>A0A2N5RX98_9BASI</name>
<proteinExistence type="predicted"/>
<evidence type="ECO:0000313" key="2">
    <source>
        <dbReference type="Proteomes" id="UP000235392"/>
    </source>
</evidence>
<dbReference type="AlphaFoldDB" id="A0A2N5RX98"/>
<gene>
    <name evidence="1" type="ORF">PCASD_25362</name>
</gene>
<sequence length="544" mass="61819">MSALNLLHVNGVSIVHGPPPVEKELMVKEISEFPAASQETNSGRPEHLEDGMHERTCLEPIRAKSAEGYIFTVDSFKTLQKIMDVHPHLDSKSKAEVRQALKVIRSQLFDQVDENKNRLLGGSIAIINFKALEHLLSKTDAKARNEGLTKTERYLVENSLKIFYDLRSFSKLPAERIWFNHQIKEFLSTSDSIFLMDEYSKAVRQAQVDQFLLDITQNNRGRNHSLLRFLNAPTQIEGSQVPNGDTPQDITDFVTLFNAGATETNVSDFKPIVERLYQALESPSAVNQDPQANSFRVELIALAARSFATKSKPNLHEDWDFPFFTHLMRLTKLASEPEERLQAEGLVQFLQLVNPPLNTQFIQQYPVILKDIIIQDFKHSGVKRVFDRIIFNGPEDELRNTALGFKSSLERIQMVHYQGRLPSPQVEKSRLGNIAPHPLEFLRNAHGSRKMREKSFPNYPEPYLGLNFLKNALATKSSRLMAGEVIFASGLLAKMRLSKSLREFETLYKTSQTILKKFSHDSISSLPPSKKNNFFGSLADQLEI</sequence>
<protein>
    <submittedName>
        <fullName evidence="1">Uncharacterized protein</fullName>
    </submittedName>
</protein>
<dbReference type="Proteomes" id="UP000235392">
    <property type="component" value="Unassembled WGS sequence"/>
</dbReference>
<evidence type="ECO:0000313" key="1">
    <source>
        <dbReference type="EMBL" id="PLW05631.1"/>
    </source>
</evidence>
<comment type="caution">
    <text evidence="1">The sequence shown here is derived from an EMBL/GenBank/DDBJ whole genome shotgun (WGS) entry which is preliminary data.</text>
</comment>
<dbReference type="EMBL" id="PGCI01001315">
    <property type="protein sequence ID" value="PLW05631.1"/>
    <property type="molecule type" value="Genomic_DNA"/>
</dbReference>
<reference evidence="1 2" key="1">
    <citation type="submission" date="2017-11" db="EMBL/GenBank/DDBJ databases">
        <title>De novo assembly and phasing of dikaryotic genomes from two isolates of Puccinia coronata f. sp. avenae, the causal agent of oat crown rust.</title>
        <authorList>
            <person name="Miller M.E."/>
            <person name="Zhang Y."/>
            <person name="Omidvar V."/>
            <person name="Sperschneider J."/>
            <person name="Schwessinger B."/>
            <person name="Raley C."/>
            <person name="Palmer J.M."/>
            <person name="Garnica D."/>
            <person name="Upadhyaya N."/>
            <person name="Rathjen J."/>
            <person name="Taylor J.M."/>
            <person name="Park R.F."/>
            <person name="Dodds P.N."/>
            <person name="Hirsch C.D."/>
            <person name="Kianian S.F."/>
            <person name="Figueroa M."/>
        </authorList>
    </citation>
    <scope>NUCLEOTIDE SEQUENCE [LARGE SCALE GENOMIC DNA]</scope>
    <source>
        <strain evidence="1">12SD80</strain>
    </source>
</reference>
<organism evidence="1 2">
    <name type="scientific">Puccinia coronata f. sp. avenae</name>
    <dbReference type="NCBI Taxonomy" id="200324"/>
    <lineage>
        <taxon>Eukaryota</taxon>
        <taxon>Fungi</taxon>
        <taxon>Dikarya</taxon>
        <taxon>Basidiomycota</taxon>
        <taxon>Pucciniomycotina</taxon>
        <taxon>Pucciniomycetes</taxon>
        <taxon>Pucciniales</taxon>
        <taxon>Pucciniaceae</taxon>
        <taxon>Puccinia</taxon>
    </lineage>
</organism>